<comment type="caution">
    <text evidence="1">The sequence shown here is derived from an EMBL/GenBank/DDBJ whole genome shotgun (WGS) entry which is preliminary data.</text>
</comment>
<sequence>MTTTPSISQALVTFNRSLFVYTGWLMPSAMWCQHRQQ</sequence>
<evidence type="ECO:0000313" key="2">
    <source>
        <dbReference type="Proteomes" id="UP001206925"/>
    </source>
</evidence>
<proteinExistence type="predicted"/>
<name>A0AAD5G5Q7_AMBAR</name>
<protein>
    <submittedName>
        <fullName evidence="1">Uncharacterized protein</fullName>
    </submittedName>
</protein>
<organism evidence="1 2">
    <name type="scientific">Ambrosia artemisiifolia</name>
    <name type="common">Common ragweed</name>
    <dbReference type="NCBI Taxonomy" id="4212"/>
    <lineage>
        <taxon>Eukaryota</taxon>
        <taxon>Viridiplantae</taxon>
        <taxon>Streptophyta</taxon>
        <taxon>Embryophyta</taxon>
        <taxon>Tracheophyta</taxon>
        <taxon>Spermatophyta</taxon>
        <taxon>Magnoliopsida</taxon>
        <taxon>eudicotyledons</taxon>
        <taxon>Gunneridae</taxon>
        <taxon>Pentapetalae</taxon>
        <taxon>asterids</taxon>
        <taxon>campanulids</taxon>
        <taxon>Asterales</taxon>
        <taxon>Asteraceae</taxon>
        <taxon>Asteroideae</taxon>
        <taxon>Heliantheae alliance</taxon>
        <taxon>Heliantheae</taxon>
        <taxon>Ambrosia</taxon>
    </lineage>
</organism>
<accession>A0AAD5G5Q7</accession>
<dbReference type="AlphaFoldDB" id="A0AAD5G5Q7"/>
<dbReference type="EMBL" id="JAMZMK010011020">
    <property type="protein sequence ID" value="KAI7729327.1"/>
    <property type="molecule type" value="Genomic_DNA"/>
</dbReference>
<evidence type="ECO:0000313" key="1">
    <source>
        <dbReference type="EMBL" id="KAI7729327.1"/>
    </source>
</evidence>
<dbReference type="Proteomes" id="UP001206925">
    <property type="component" value="Unassembled WGS sequence"/>
</dbReference>
<reference evidence="1" key="1">
    <citation type="submission" date="2022-06" db="EMBL/GenBank/DDBJ databases">
        <title>Uncovering the hologenomic basis of an extraordinary plant invasion.</title>
        <authorList>
            <person name="Bieker V.C."/>
            <person name="Martin M.D."/>
            <person name="Gilbert T."/>
            <person name="Hodgins K."/>
            <person name="Battlay P."/>
            <person name="Petersen B."/>
            <person name="Wilson J."/>
        </authorList>
    </citation>
    <scope>NUCLEOTIDE SEQUENCE</scope>
    <source>
        <strain evidence="1">AA19_3_7</strain>
        <tissue evidence="1">Leaf</tissue>
    </source>
</reference>
<keyword evidence="2" id="KW-1185">Reference proteome</keyword>
<gene>
    <name evidence="1" type="ORF">M8C21_023176</name>
</gene>